<evidence type="ECO:0000313" key="2">
    <source>
        <dbReference type="EMBL" id="SZX66963.1"/>
    </source>
</evidence>
<evidence type="ECO:0000256" key="1">
    <source>
        <dbReference type="SAM" id="MobiDB-lite"/>
    </source>
</evidence>
<dbReference type="Proteomes" id="UP000256970">
    <property type="component" value="Unassembled WGS sequence"/>
</dbReference>
<protein>
    <submittedName>
        <fullName evidence="2">Uncharacterized protein</fullName>
    </submittedName>
</protein>
<dbReference type="EMBL" id="FNXT01000767">
    <property type="protein sequence ID" value="SZX66963.1"/>
    <property type="molecule type" value="Genomic_DNA"/>
</dbReference>
<feature type="compositionally biased region" description="Basic residues" evidence="1">
    <location>
        <begin position="134"/>
        <end position="145"/>
    </location>
</feature>
<feature type="region of interest" description="Disordered" evidence="1">
    <location>
        <begin position="101"/>
        <end position="145"/>
    </location>
</feature>
<organism evidence="2 3">
    <name type="scientific">Tetradesmus obliquus</name>
    <name type="common">Green alga</name>
    <name type="synonym">Acutodesmus obliquus</name>
    <dbReference type="NCBI Taxonomy" id="3088"/>
    <lineage>
        <taxon>Eukaryota</taxon>
        <taxon>Viridiplantae</taxon>
        <taxon>Chlorophyta</taxon>
        <taxon>core chlorophytes</taxon>
        <taxon>Chlorophyceae</taxon>
        <taxon>CS clade</taxon>
        <taxon>Sphaeropleales</taxon>
        <taxon>Scenedesmaceae</taxon>
        <taxon>Tetradesmus</taxon>
    </lineage>
</organism>
<feature type="compositionally biased region" description="Low complexity" evidence="1">
    <location>
        <begin position="104"/>
        <end position="122"/>
    </location>
</feature>
<sequence>MFFSSAMQVVFKTTGGRIWNKRWGLPKLTRTRKENRKKDIRLFNQNIEILKAAEHLQPEVPVRLAQPLPGWQREQMKKRLEQAQMLINTRGTLLPAAAAEAMMQRRLQQPAQQREQQQLRSLEPPSDPQQQQYHLRRQVKPRTRK</sequence>
<proteinExistence type="predicted"/>
<gene>
    <name evidence="2" type="ORF">BQ4739_LOCUS7389</name>
</gene>
<accession>A0A383VPZ2</accession>
<reference evidence="2 3" key="1">
    <citation type="submission" date="2016-10" db="EMBL/GenBank/DDBJ databases">
        <authorList>
            <person name="Cai Z."/>
        </authorList>
    </citation>
    <scope>NUCLEOTIDE SEQUENCE [LARGE SCALE GENOMIC DNA]</scope>
</reference>
<dbReference type="AlphaFoldDB" id="A0A383VPZ2"/>
<keyword evidence="3" id="KW-1185">Reference proteome</keyword>
<dbReference type="STRING" id="3088.A0A383VPZ2"/>
<name>A0A383VPZ2_TETOB</name>
<evidence type="ECO:0000313" key="3">
    <source>
        <dbReference type="Proteomes" id="UP000256970"/>
    </source>
</evidence>